<dbReference type="GO" id="GO:0032993">
    <property type="term" value="C:protein-DNA complex"/>
    <property type="evidence" value="ECO:0007669"/>
    <property type="project" value="TreeGrafter"/>
</dbReference>
<protein>
    <submittedName>
        <fullName evidence="6">LysR family transcriptional regulator</fullName>
    </submittedName>
</protein>
<dbReference type="Pfam" id="PF00126">
    <property type="entry name" value="HTH_1"/>
    <property type="match status" value="1"/>
</dbReference>
<dbReference type="Pfam" id="PF03466">
    <property type="entry name" value="LysR_substrate"/>
    <property type="match status" value="1"/>
</dbReference>
<proteinExistence type="inferred from homology"/>
<dbReference type="SUPFAM" id="SSF46785">
    <property type="entry name" value="Winged helix' DNA-binding domain"/>
    <property type="match status" value="1"/>
</dbReference>
<dbReference type="InterPro" id="IPR036388">
    <property type="entry name" value="WH-like_DNA-bd_sf"/>
</dbReference>
<evidence type="ECO:0000256" key="2">
    <source>
        <dbReference type="ARBA" id="ARBA00023015"/>
    </source>
</evidence>
<feature type="domain" description="HTH lysR-type" evidence="5">
    <location>
        <begin position="1"/>
        <end position="58"/>
    </location>
</feature>
<keyword evidence="3" id="KW-0238">DNA-binding</keyword>
<dbReference type="FunFam" id="1.10.10.10:FF:000001">
    <property type="entry name" value="LysR family transcriptional regulator"/>
    <property type="match status" value="1"/>
</dbReference>
<comment type="similarity">
    <text evidence="1">Belongs to the LysR transcriptional regulatory family.</text>
</comment>
<dbReference type="PROSITE" id="PS50931">
    <property type="entry name" value="HTH_LYSR"/>
    <property type="match status" value="1"/>
</dbReference>
<evidence type="ECO:0000259" key="5">
    <source>
        <dbReference type="PROSITE" id="PS50931"/>
    </source>
</evidence>
<dbReference type="PANTHER" id="PTHR30346">
    <property type="entry name" value="TRANSCRIPTIONAL DUAL REGULATOR HCAR-RELATED"/>
    <property type="match status" value="1"/>
</dbReference>
<evidence type="ECO:0000313" key="6">
    <source>
        <dbReference type="EMBL" id="BDR57348.1"/>
    </source>
</evidence>
<reference evidence="6 7" key="1">
    <citation type="journal article" date="2023" name="Microbiol. Spectr.">
        <title>Symbiosis of Carpenter Bees with Uncharacterized Lactic Acid Bacteria Showing NAD Auxotrophy.</title>
        <authorList>
            <person name="Kawasaki S."/>
            <person name="Ozawa K."/>
            <person name="Mori T."/>
            <person name="Yamamoto A."/>
            <person name="Ito M."/>
            <person name="Ohkuma M."/>
            <person name="Sakamoto M."/>
            <person name="Matsutani M."/>
        </authorList>
    </citation>
    <scope>NUCLEOTIDE SEQUENCE [LARGE SCALE GENOMIC DNA]</scope>
    <source>
        <strain evidence="6 7">KimC2</strain>
    </source>
</reference>
<accession>A0AAU9DU43</accession>
<evidence type="ECO:0000313" key="7">
    <source>
        <dbReference type="Proteomes" id="UP001321804"/>
    </source>
</evidence>
<dbReference type="InterPro" id="IPR000847">
    <property type="entry name" value="LysR_HTH_N"/>
</dbReference>
<keyword evidence="2" id="KW-0805">Transcription regulation</keyword>
<dbReference type="GO" id="GO:0003677">
    <property type="term" value="F:DNA binding"/>
    <property type="evidence" value="ECO:0007669"/>
    <property type="project" value="UniProtKB-KW"/>
</dbReference>
<dbReference type="Gene3D" id="3.40.190.290">
    <property type="match status" value="1"/>
</dbReference>
<gene>
    <name evidence="6" type="ORF">KIMC2_19100</name>
</gene>
<dbReference type="SUPFAM" id="SSF53850">
    <property type="entry name" value="Periplasmic binding protein-like II"/>
    <property type="match status" value="1"/>
</dbReference>
<dbReference type="PANTHER" id="PTHR30346:SF28">
    <property type="entry name" value="HTH-TYPE TRANSCRIPTIONAL REGULATOR CYNR"/>
    <property type="match status" value="1"/>
</dbReference>
<keyword evidence="7" id="KW-1185">Reference proteome</keyword>
<sequence length="296" mass="33949">METRILEYFLKVAQLGNVSKAARELHVTQPNLSRQIQKLEEELKVQLFDRQNRMMILTSAGIIFQERAKQIVDLTKKAAHDVLPEDDLRGEIAIGCVESKIDSFLSKAMMSFRDKAPHVQFALYDADCDDIREKIDRGILDLGFLLAPVEVAKYEFINLEIEDYWGIVVPSSNPLTQKKEINLTELSYLPLIVPRRTIVKDEIMSWLQEPERELNIVGSQNLVSNSLPLVKLGWGFVMCSAGSYLARPVDGLTFIPITPRKEIEHLLAWRKNFVMTPIVRAFVDFIKQNYKSLKQD</sequence>
<dbReference type="Gene3D" id="1.10.10.10">
    <property type="entry name" value="Winged helix-like DNA-binding domain superfamily/Winged helix DNA-binding domain"/>
    <property type="match status" value="1"/>
</dbReference>
<dbReference type="EMBL" id="AP026801">
    <property type="protein sequence ID" value="BDR57348.1"/>
    <property type="molecule type" value="Genomic_DNA"/>
</dbReference>
<evidence type="ECO:0000256" key="1">
    <source>
        <dbReference type="ARBA" id="ARBA00009437"/>
    </source>
</evidence>
<evidence type="ECO:0000256" key="3">
    <source>
        <dbReference type="ARBA" id="ARBA00023125"/>
    </source>
</evidence>
<evidence type="ECO:0000256" key="4">
    <source>
        <dbReference type="ARBA" id="ARBA00023163"/>
    </source>
</evidence>
<dbReference type="Proteomes" id="UP001321804">
    <property type="component" value="Chromosome"/>
</dbReference>
<dbReference type="InterPro" id="IPR005119">
    <property type="entry name" value="LysR_subst-bd"/>
</dbReference>
<dbReference type="PRINTS" id="PR00039">
    <property type="entry name" value="HTHLYSR"/>
</dbReference>
<name>A0AAU9DU43_9LACO</name>
<keyword evidence="4" id="KW-0804">Transcription</keyword>
<dbReference type="GO" id="GO:0003700">
    <property type="term" value="F:DNA-binding transcription factor activity"/>
    <property type="evidence" value="ECO:0007669"/>
    <property type="project" value="InterPro"/>
</dbReference>
<dbReference type="AlphaFoldDB" id="A0AAU9DU43"/>
<dbReference type="CDD" id="cd05466">
    <property type="entry name" value="PBP2_LTTR_substrate"/>
    <property type="match status" value="1"/>
</dbReference>
<organism evidence="6 7">
    <name type="scientific">Xylocopilactobacillus apis</name>
    <dbReference type="NCBI Taxonomy" id="2932183"/>
    <lineage>
        <taxon>Bacteria</taxon>
        <taxon>Bacillati</taxon>
        <taxon>Bacillota</taxon>
        <taxon>Bacilli</taxon>
        <taxon>Lactobacillales</taxon>
        <taxon>Lactobacillaceae</taxon>
        <taxon>Xylocopilactobacillus</taxon>
    </lineage>
</organism>
<dbReference type="InterPro" id="IPR036390">
    <property type="entry name" value="WH_DNA-bd_sf"/>
</dbReference>
<dbReference type="KEGG" id="xak:KIMC2_19100"/>
<dbReference type="RefSeq" id="WP_317696373.1">
    <property type="nucleotide sequence ID" value="NZ_AP026801.1"/>
</dbReference>